<dbReference type="AlphaFoldDB" id="A0A318TXE5"/>
<dbReference type="RefSeq" id="WP_107931763.1">
    <property type="nucleotide sequence ID" value="NZ_PYWJ01000001.1"/>
</dbReference>
<dbReference type="Proteomes" id="UP000247416">
    <property type="component" value="Unassembled WGS sequence"/>
</dbReference>
<accession>A0A318TXE5</accession>
<gene>
    <name evidence="1" type="ORF">BJ095_102193</name>
</gene>
<comment type="caution">
    <text evidence="1">The sequence shown here is derived from an EMBL/GenBank/DDBJ whole genome shotgun (WGS) entry which is preliminary data.</text>
</comment>
<name>A0A318TXE5_9BACL</name>
<dbReference type="EMBL" id="QJTJ01000002">
    <property type="protein sequence ID" value="PYF08427.1"/>
    <property type="molecule type" value="Genomic_DNA"/>
</dbReference>
<proteinExistence type="predicted"/>
<evidence type="ECO:0000313" key="1">
    <source>
        <dbReference type="EMBL" id="PYF08427.1"/>
    </source>
</evidence>
<reference evidence="1 2" key="1">
    <citation type="submission" date="2018-06" db="EMBL/GenBank/DDBJ databases">
        <title>Genomic Encyclopedia of Archaeal and Bacterial Type Strains, Phase II (KMG-II): from individual species to whole genera.</title>
        <authorList>
            <person name="Goeker M."/>
        </authorList>
    </citation>
    <scope>NUCLEOTIDE SEQUENCE [LARGE SCALE GENOMIC DNA]</scope>
    <source>
        <strain evidence="1 2">KACC 16626</strain>
    </source>
</reference>
<dbReference type="OrthoDB" id="8402552at2"/>
<sequence>MGFKEEFKREMRNAKNDAAKEVDKYWAIDFKGHKIEIHNKMMEESLLVDGHIIASNIRQSIWSHIIPFTNLSGTFQSRDGKRHKVFVKIGGFVRLNITVKVNGQVILKEAMKLEFLPWANKEYIVPYLEQQIVEHQKIINTALPDDAFLVDENHPKLAPGLSDQLVSEGVTPFYTKRLLKLFMEQVENPTNQTRKATYEKIKDEKVISYFQELIELFAQEEKDEQKVQQEAIWLLEHAAHREVVKFALIILGCTNCENIKERLQMFALHEEFTGVALFALKNGTRNANETIYQIAKSVNGWGKIEAIDFLEASTEEIQHWLLTEGTINDVMNGYSSLACAVKGKLDIVLHEPEISKELYLGAGEIILGLLGDVPHQAIDEYEYAGQVLMRYIYHSKLHCRNLEEFYILTRIADYMNESLETWEERFAENWKPHERNAVNETIEEIAKKPIWVQQAMEILQSENQNNTKALAIALYFKLNITKLLFEKLKSEPDNLEYHIALVATKEQKVIEALVNSMEHLGSFENLSDMEQYKIISLLEALKEFEGTGLHFVGKCLRSGEPNCQYFALNTLEAQDKKHWQNPELIEIIQNIASKTKDKEISELAKRLIA</sequence>
<evidence type="ECO:0000313" key="2">
    <source>
        <dbReference type="Proteomes" id="UP000247416"/>
    </source>
</evidence>
<organism evidence="1 2">
    <name type="scientific">Ureibacillus chungkukjangi</name>
    <dbReference type="NCBI Taxonomy" id="1202712"/>
    <lineage>
        <taxon>Bacteria</taxon>
        <taxon>Bacillati</taxon>
        <taxon>Bacillota</taxon>
        <taxon>Bacilli</taxon>
        <taxon>Bacillales</taxon>
        <taxon>Caryophanaceae</taxon>
        <taxon>Ureibacillus</taxon>
    </lineage>
</organism>
<keyword evidence="2" id="KW-1185">Reference proteome</keyword>
<protein>
    <submittedName>
        <fullName evidence="1">Uncharacterized protein</fullName>
    </submittedName>
</protein>